<evidence type="ECO:0000313" key="1">
    <source>
        <dbReference type="EMBL" id="SFD27755.1"/>
    </source>
</evidence>
<gene>
    <name evidence="1" type="ORF">SAMN05421762_3861</name>
</gene>
<dbReference type="RefSeq" id="WP_093455125.1">
    <property type="nucleotide sequence ID" value="NZ_FNZG01000017.1"/>
</dbReference>
<dbReference type="InterPro" id="IPR036514">
    <property type="entry name" value="SGNH_hydro_sf"/>
</dbReference>
<dbReference type="CDD" id="cd00229">
    <property type="entry name" value="SGNH_hydrolase"/>
    <property type="match status" value="1"/>
</dbReference>
<dbReference type="EMBL" id="FOLX01000008">
    <property type="protein sequence ID" value="SFD27755.1"/>
    <property type="molecule type" value="Genomic_DNA"/>
</dbReference>
<dbReference type="STRING" id="517719.SAMN05421762_3861"/>
<dbReference type="GO" id="GO:0016788">
    <property type="term" value="F:hydrolase activity, acting on ester bonds"/>
    <property type="evidence" value="ECO:0007669"/>
    <property type="project" value="UniProtKB-ARBA"/>
</dbReference>
<dbReference type="AlphaFoldDB" id="A0A1I1R0B6"/>
<organism evidence="1 2">
    <name type="scientific">Pseudooceanicola nitratireducens</name>
    <dbReference type="NCBI Taxonomy" id="517719"/>
    <lineage>
        <taxon>Bacteria</taxon>
        <taxon>Pseudomonadati</taxon>
        <taxon>Pseudomonadota</taxon>
        <taxon>Alphaproteobacteria</taxon>
        <taxon>Rhodobacterales</taxon>
        <taxon>Paracoccaceae</taxon>
        <taxon>Pseudooceanicola</taxon>
    </lineage>
</organism>
<dbReference type="Proteomes" id="UP000231644">
    <property type="component" value="Unassembled WGS sequence"/>
</dbReference>
<reference evidence="1 2" key="1">
    <citation type="submission" date="2016-10" db="EMBL/GenBank/DDBJ databases">
        <authorList>
            <person name="de Groot N.N."/>
        </authorList>
    </citation>
    <scope>NUCLEOTIDE SEQUENCE [LARGE SCALE GENOMIC DNA]</scope>
    <source>
        <strain evidence="1 2">DSM 29619</strain>
    </source>
</reference>
<dbReference type="SUPFAM" id="SSF52266">
    <property type="entry name" value="SGNH hydrolase"/>
    <property type="match status" value="1"/>
</dbReference>
<proteinExistence type="predicted"/>
<accession>A0A1I1R0B6</accession>
<sequence>MEISTALSLGSLALGGADMPVPDPQPQGLEPLANVLDAPQIVILGASIMEGAFDTGGTVHPHIAAWAAAMGITGTLTSYAVAGHTIAGTQGQLALAKSDLMASEGQNLYVVHTGGNNVSANRPYPGGSSGFEADYDALITAAQQGGDRIIPLPLTFRHYGNTVTPGVNEEDGSAPYNDQILLPRIGTHAPDWMGAGRPHIDPYGFAKANPDLINSDGIHGYGHTIAQYILSRLIGRALGRTQGDSRAGSGLIFDLKSGVPQNYLPGAVNRIKAYPNAAGYPVSIGAVRDSGADVDPFVQLDYGGFTNGNSEGAGAGAFARVPDSRFHDAALLGGSIYVQGTDVFTLRLRNLPVGDAVTVTAVASRNTTAVNRKGLLSLTGGESLVLDAATSAVSNQVVFAPVVVPADGELALSLSVDAGSGYGYLSGVGVDFG</sequence>
<keyword evidence="2" id="KW-1185">Reference proteome</keyword>
<dbReference type="OrthoDB" id="7847395at2"/>
<dbReference type="Gene3D" id="3.40.50.1110">
    <property type="entry name" value="SGNH hydrolase"/>
    <property type="match status" value="1"/>
</dbReference>
<evidence type="ECO:0000313" key="2">
    <source>
        <dbReference type="Proteomes" id="UP000231644"/>
    </source>
</evidence>
<name>A0A1I1R0B6_9RHOB</name>
<protein>
    <submittedName>
        <fullName evidence="1">Uncharacterized protein</fullName>
    </submittedName>
</protein>